<evidence type="ECO:0000313" key="2">
    <source>
        <dbReference type="Proteomes" id="UP000325797"/>
    </source>
</evidence>
<proteinExistence type="predicted"/>
<dbReference type="Proteomes" id="UP000325797">
    <property type="component" value="Chromosome"/>
</dbReference>
<dbReference type="AlphaFoldDB" id="A0A5J6N2Y9"/>
<evidence type="ECO:0000313" key="1">
    <source>
        <dbReference type="EMBL" id="QEX23355.1"/>
    </source>
</evidence>
<dbReference type="OrthoDB" id="455474at2"/>
<accession>A0A5J6N2Y9</accession>
<dbReference type="SUPFAM" id="SSF52540">
    <property type="entry name" value="P-loop containing nucleoside triphosphate hydrolases"/>
    <property type="match status" value="1"/>
</dbReference>
<evidence type="ECO:0008006" key="3">
    <source>
        <dbReference type="Google" id="ProtNLM"/>
    </source>
</evidence>
<protein>
    <recommendedName>
        <fullName evidence="3">Uridine kinase</fullName>
    </recommendedName>
</protein>
<dbReference type="EMBL" id="CP042582">
    <property type="protein sequence ID" value="QEX23355.1"/>
    <property type="molecule type" value="Genomic_DNA"/>
</dbReference>
<dbReference type="RefSeq" id="WP_151118746.1">
    <property type="nucleotide sequence ID" value="NZ_CP042582.1"/>
</dbReference>
<gene>
    <name evidence="1" type="ORF">FRZ61_32930</name>
</gene>
<dbReference type="KEGG" id="hadh:FRZ61_32930"/>
<organism evidence="1 2">
    <name type="scientific">Hypericibacter adhaerens</name>
    <dbReference type="NCBI Taxonomy" id="2602016"/>
    <lineage>
        <taxon>Bacteria</taxon>
        <taxon>Pseudomonadati</taxon>
        <taxon>Pseudomonadota</taxon>
        <taxon>Alphaproteobacteria</taxon>
        <taxon>Rhodospirillales</taxon>
        <taxon>Dongiaceae</taxon>
        <taxon>Hypericibacter</taxon>
    </lineage>
</organism>
<dbReference type="Gene3D" id="3.40.50.300">
    <property type="entry name" value="P-loop containing nucleotide triphosphate hydrolases"/>
    <property type="match status" value="1"/>
</dbReference>
<reference evidence="1 2" key="1">
    <citation type="submission" date="2019-08" db="EMBL/GenBank/DDBJ databases">
        <title>Hyperibacter terrae gen. nov., sp. nov. and Hyperibacter viscosus sp. nov., two new members in the family Rhodospirillaceae isolated from the rhizosphere of Hypericum perforatum.</title>
        <authorList>
            <person name="Noviana Z."/>
        </authorList>
    </citation>
    <scope>NUCLEOTIDE SEQUENCE [LARGE SCALE GENOMIC DNA]</scope>
    <source>
        <strain evidence="1 2">R5959</strain>
    </source>
</reference>
<name>A0A5J6N2Y9_9PROT</name>
<keyword evidence="2" id="KW-1185">Reference proteome</keyword>
<sequence>MPEEFDNYRLLLDRLRALIRERPPRIIAVEGVMQSGKTHLAKRIGTDLQVPVISVDCFSFKSRDPQRFERLPEGLPYLQMIDVAALSDAVSTALRDRPLVVVEGICLRDALSQFDCSPDLTIYVKRLSENTHQWYLPFDIEDFEQGRSDVSRFDTDQMEYHSRSRPHELATLVFSRVETTPDEA</sequence>
<dbReference type="InterPro" id="IPR027417">
    <property type="entry name" value="P-loop_NTPase"/>
</dbReference>